<feature type="non-terminal residue" evidence="2">
    <location>
        <position position="1"/>
    </location>
</feature>
<name>A0A820Q4G6_9BILA</name>
<dbReference type="CDD" id="cd01647">
    <property type="entry name" value="RT_LTR"/>
    <property type="match status" value="1"/>
</dbReference>
<dbReference type="EMBL" id="CAJOBF010029895">
    <property type="protein sequence ID" value="CAF4416611.1"/>
    <property type="molecule type" value="Genomic_DNA"/>
</dbReference>
<dbReference type="Gene3D" id="3.10.10.10">
    <property type="entry name" value="HIV Type 1 Reverse Transcriptase, subunit A, domain 1"/>
    <property type="match status" value="1"/>
</dbReference>
<feature type="domain" description="Reverse transcriptase" evidence="1">
    <location>
        <begin position="37"/>
        <end position="107"/>
    </location>
</feature>
<sequence length="107" mass="12525">RRSPKDHQIITDETDKFLQQTIIEPSTSPWCSPVVLVRKKDGSTRFCVDYRKLNDISVKDSFPLPRIEDIFDQLSQSNYFTTLDFKNGYFQIPLTPHDRPKTAFSTR</sequence>
<comment type="caution">
    <text evidence="2">The sequence shown here is derived from an EMBL/GenBank/DDBJ whole genome shotgun (WGS) entry which is preliminary data.</text>
</comment>
<proteinExistence type="predicted"/>
<reference evidence="2" key="1">
    <citation type="submission" date="2021-02" db="EMBL/GenBank/DDBJ databases">
        <authorList>
            <person name="Nowell W R."/>
        </authorList>
    </citation>
    <scope>NUCLEOTIDE SEQUENCE</scope>
</reference>
<dbReference type="InterPro" id="IPR043128">
    <property type="entry name" value="Rev_trsase/Diguanyl_cyclase"/>
</dbReference>
<evidence type="ECO:0000313" key="3">
    <source>
        <dbReference type="Proteomes" id="UP000663842"/>
    </source>
</evidence>
<dbReference type="PANTHER" id="PTHR24559:SF444">
    <property type="entry name" value="REVERSE TRANSCRIPTASE DOMAIN-CONTAINING PROTEIN"/>
    <property type="match status" value="1"/>
</dbReference>
<dbReference type="InterPro" id="IPR000477">
    <property type="entry name" value="RT_dom"/>
</dbReference>
<dbReference type="InterPro" id="IPR043502">
    <property type="entry name" value="DNA/RNA_pol_sf"/>
</dbReference>
<dbReference type="Proteomes" id="UP000663842">
    <property type="component" value="Unassembled WGS sequence"/>
</dbReference>
<dbReference type="Gene3D" id="3.30.70.270">
    <property type="match status" value="1"/>
</dbReference>
<evidence type="ECO:0000313" key="2">
    <source>
        <dbReference type="EMBL" id="CAF4416611.1"/>
    </source>
</evidence>
<dbReference type="SUPFAM" id="SSF56672">
    <property type="entry name" value="DNA/RNA polymerases"/>
    <property type="match status" value="1"/>
</dbReference>
<dbReference type="PANTHER" id="PTHR24559">
    <property type="entry name" value="TRANSPOSON TY3-I GAG-POL POLYPROTEIN"/>
    <property type="match status" value="1"/>
</dbReference>
<dbReference type="AlphaFoldDB" id="A0A820Q4G6"/>
<evidence type="ECO:0000259" key="1">
    <source>
        <dbReference type="Pfam" id="PF00078"/>
    </source>
</evidence>
<feature type="non-terminal residue" evidence="2">
    <location>
        <position position="107"/>
    </location>
</feature>
<gene>
    <name evidence="2" type="ORF">UXM345_LOCUS38647</name>
</gene>
<dbReference type="Pfam" id="PF00078">
    <property type="entry name" value="RVT_1"/>
    <property type="match status" value="1"/>
</dbReference>
<protein>
    <recommendedName>
        <fullName evidence="1">Reverse transcriptase domain-containing protein</fullName>
    </recommendedName>
</protein>
<organism evidence="2 3">
    <name type="scientific">Rotaria magnacalcarata</name>
    <dbReference type="NCBI Taxonomy" id="392030"/>
    <lineage>
        <taxon>Eukaryota</taxon>
        <taxon>Metazoa</taxon>
        <taxon>Spiralia</taxon>
        <taxon>Gnathifera</taxon>
        <taxon>Rotifera</taxon>
        <taxon>Eurotatoria</taxon>
        <taxon>Bdelloidea</taxon>
        <taxon>Philodinida</taxon>
        <taxon>Philodinidae</taxon>
        <taxon>Rotaria</taxon>
    </lineage>
</organism>
<dbReference type="InterPro" id="IPR053134">
    <property type="entry name" value="RNA-dir_DNA_polymerase"/>
</dbReference>
<accession>A0A820Q4G6</accession>